<evidence type="ECO:0000313" key="4">
    <source>
        <dbReference type="Proteomes" id="UP000181860"/>
    </source>
</evidence>
<proteinExistence type="predicted"/>
<accession>A0AAX3UGC4</accession>
<dbReference type="InterPro" id="IPR027417">
    <property type="entry name" value="P-loop_NTPase"/>
</dbReference>
<keyword evidence="3" id="KW-0067">ATP-binding</keyword>
<dbReference type="AlphaFoldDB" id="A0AAX3UGC4"/>
<reference evidence="3" key="3">
    <citation type="submission" date="2023-04" db="EMBL/GenBank/DDBJ databases">
        <authorList>
            <person name="Wang Y."/>
        </authorList>
    </citation>
    <scope>NUCLEOTIDE SEQUENCE</scope>
    <source>
        <strain evidence="3">ZW18</strain>
    </source>
</reference>
<dbReference type="EMBL" id="FMXC01000008">
    <property type="protein sequence ID" value="SDA50730.1"/>
    <property type="molecule type" value="Genomic_DNA"/>
</dbReference>
<evidence type="ECO:0000259" key="1">
    <source>
        <dbReference type="Pfam" id="PF01637"/>
    </source>
</evidence>
<keyword evidence="3" id="KW-0547">Nucleotide-binding</keyword>
<dbReference type="Proteomes" id="UP000181860">
    <property type="component" value="Unassembled WGS sequence"/>
</dbReference>
<name>A0AAX3UGC4_9LACO</name>
<evidence type="ECO:0000313" key="3">
    <source>
        <dbReference type="EMBL" id="WGO86742.1"/>
    </source>
</evidence>
<protein>
    <submittedName>
        <fullName evidence="3">ATP-binding protein</fullName>
    </submittedName>
    <submittedName>
        <fullName evidence="2">ATPase</fullName>
    </submittedName>
</protein>
<organism evidence="3 5">
    <name type="scientific">Lactobacillus kefiranofaciens</name>
    <dbReference type="NCBI Taxonomy" id="267818"/>
    <lineage>
        <taxon>Bacteria</taxon>
        <taxon>Bacillati</taxon>
        <taxon>Bacillota</taxon>
        <taxon>Bacilli</taxon>
        <taxon>Lactobacillales</taxon>
        <taxon>Lactobacillaceae</taxon>
        <taxon>Lactobacillus</taxon>
    </lineage>
</organism>
<dbReference type="RefSeq" id="WP_013853710.1">
    <property type="nucleotide sequence ID" value="NZ_CP123735.1"/>
</dbReference>
<dbReference type="SUPFAM" id="SSF52540">
    <property type="entry name" value="P-loop containing nucleoside triphosphate hydrolases"/>
    <property type="match status" value="1"/>
</dbReference>
<reference evidence="2 4" key="1">
    <citation type="submission" date="2016-10" db="EMBL/GenBank/DDBJ databases">
        <authorList>
            <person name="Varghese N."/>
            <person name="Submissions S."/>
        </authorList>
    </citation>
    <scope>NUCLEOTIDE SEQUENCE [LARGE SCALE GENOMIC DNA]</scope>
    <source>
        <strain evidence="2 4">ATCC 43761</strain>
    </source>
</reference>
<feature type="domain" description="ATPase" evidence="1">
    <location>
        <begin position="28"/>
        <end position="154"/>
    </location>
</feature>
<gene>
    <name evidence="3" type="ORF">QEJ78_04700</name>
    <name evidence="2" type="ORF">SAMN02983011_01006</name>
</gene>
<evidence type="ECO:0000313" key="5">
    <source>
        <dbReference type="Proteomes" id="UP001242513"/>
    </source>
</evidence>
<sequence>MKNPFNPTFGDVPQIFLKNNADSELHKIINMIVDSDYARSIFITGVRGMGKTSLMMSVSEYFEKNSGYYIVDLINKEGIVNSLVRLLASQVGSQLQKTLRDITAFSIDSPLGGISINKHNEASNIDVALNELMAGIEKQHKRVLITLDEVDNSKPIRDFVQIFSSLKCKKYPVYLVMTGLPDLVLNLQNDDKLTFLLRSDKVVVKPLQKLDIFNTYLRIFKCDSNVATRMAQMTKGYSYAFQLLGYLLFDHVQDQVPNMVDVDAIAPDYKNYLYNNAYQKIFAEMSDMDRKYLYAVCGNHKLDEVAKIMGKSNVFVAQYRRRALERHLIVPTKLGYVSFTLPYFENYLNETKNVDSIFYLGY</sequence>
<dbReference type="GO" id="GO:0005524">
    <property type="term" value="F:ATP binding"/>
    <property type="evidence" value="ECO:0007669"/>
    <property type="project" value="UniProtKB-KW"/>
</dbReference>
<reference evidence="3" key="2">
    <citation type="journal article" date="2022" name="Food Funct.">
        <title>Lactobacillus kefiranofaciens ZW18 from Kefir enhances the anti-tumor effect of anti-programmed cell death 1 (PD-1) immunotherapy by modulating the gut microbiota.</title>
        <authorList>
            <person name="Zhao J."/>
            <person name="Wang Y."/>
            <person name="Wang J."/>
            <person name="Lv M."/>
            <person name="Zhou C."/>
            <person name="Jia L."/>
            <person name="Geng W."/>
        </authorList>
    </citation>
    <scope>NUCLEOTIDE SEQUENCE</scope>
    <source>
        <strain evidence="3">ZW18</strain>
    </source>
</reference>
<dbReference type="Gene3D" id="3.40.50.300">
    <property type="entry name" value="P-loop containing nucleotide triphosphate hydrolases"/>
    <property type="match status" value="1"/>
</dbReference>
<keyword evidence="4" id="KW-1185">Reference proteome</keyword>
<evidence type="ECO:0000313" key="2">
    <source>
        <dbReference type="EMBL" id="SDA50730.1"/>
    </source>
</evidence>
<dbReference type="InterPro" id="IPR011579">
    <property type="entry name" value="ATPase_dom"/>
</dbReference>
<dbReference type="Pfam" id="PF01637">
    <property type="entry name" value="ATPase_2"/>
    <property type="match status" value="1"/>
</dbReference>
<dbReference type="EMBL" id="CP123735">
    <property type="protein sequence ID" value="WGO86742.1"/>
    <property type="molecule type" value="Genomic_DNA"/>
</dbReference>
<dbReference type="Proteomes" id="UP001242513">
    <property type="component" value="Chromosome"/>
</dbReference>